<dbReference type="Gene3D" id="2.160.10.30">
    <property type="match status" value="1"/>
</dbReference>
<evidence type="ECO:0000256" key="7">
    <source>
        <dbReference type="ARBA" id="ARBA00048259"/>
    </source>
</evidence>
<evidence type="ECO:0000313" key="9">
    <source>
        <dbReference type="Proteomes" id="UP000241890"/>
    </source>
</evidence>
<comment type="catalytic activity">
    <reaction evidence="7">
        <text>a monosaccharide 1-phosphate + UTP + H(+) = a UDP-monosaccharide + diphosphate</text>
        <dbReference type="Rhea" id="RHEA:13205"/>
        <dbReference type="ChEBI" id="CHEBI:15378"/>
        <dbReference type="ChEBI" id="CHEBI:33019"/>
        <dbReference type="ChEBI" id="CHEBI:46398"/>
        <dbReference type="ChEBI" id="CHEBI:140358"/>
        <dbReference type="ChEBI" id="CHEBI:140359"/>
        <dbReference type="EC" id="2.7.7.64"/>
    </reaction>
</comment>
<organism evidence="8 9">
    <name type="scientific">Hondaea fermentalgiana</name>
    <dbReference type="NCBI Taxonomy" id="2315210"/>
    <lineage>
        <taxon>Eukaryota</taxon>
        <taxon>Sar</taxon>
        <taxon>Stramenopiles</taxon>
        <taxon>Bigyra</taxon>
        <taxon>Labyrinthulomycetes</taxon>
        <taxon>Thraustochytrida</taxon>
        <taxon>Thraustochytriidae</taxon>
        <taxon>Hondaea</taxon>
    </lineage>
</organism>
<protein>
    <recommendedName>
        <fullName evidence="6">UTP-monosaccharide-1-phosphate uridylyltransferase</fullName>
        <ecNumber evidence="6">2.7.7.64</ecNumber>
    </recommendedName>
</protein>
<proteinExistence type="inferred from homology"/>
<dbReference type="GO" id="GO:0006048">
    <property type="term" value="P:UDP-N-acetylglucosamine biosynthetic process"/>
    <property type="evidence" value="ECO:0007669"/>
    <property type="project" value="TreeGrafter"/>
</dbReference>
<evidence type="ECO:0000256" key="3">
    <source>
        <dbReference type="ARBA" id="ARBA00022679"/>
    </source>
</evidence>
<evidence type="ECO:0000256" key="6">
    <source>
        <dbReference type="ARBA" id="ARBA00039080"/>
    </source>
</evidence>
<dbReference type="OrthoDB" id="532420at2759"/>
<evidence type="ECO:0000256" key="5">
    <source>
        <dbReference type="ARBA" id="ARBA00038047"/>
    </source>
</evidence>
<dbReference type="FunCoup" id="A0A2R5GGG5">
    <property type="interactions" value="16"/>
</dbReference>
<evidence type="ECO:0000313" key="8">
    <source>
        <dbReference type="EMBL" id="GBG26944.1"/>
    </source>
</evidence>
<dbReference type="FunFam" id="2.160.10.30:FF:000001">
    <property type="entry name" value="UDP-sugar pyrophosphorylase"/>
    <property type="match status" value="1"/>
</dbReference>
<comment type="cofactor">
    <cofactor evidence="1">
        <name>Mn(2+)</name>
        <dbReference type="ChEBI" id="CHEBI:29035"/>
    </cofactor>
</comment>
<reference evidence="8 9" key="1">
    <citation type="submission" date="2017-12" db="EMBL/GenBank/DDBJ databases">
        <title>Sequencing, de novo assembly and annotation of complete genome of a new Thraustochytrid species, strain FCC1311.</title>
        <authorList>
            <person name="Sedici K."/>
            <person name="Godart F."/>
            <person name="Aiese Cigliano R."/>
            <person name="Sanseverino W."/>
            <person name="Barakat M."/>
            <person name="Ortet P."/>
            <person name="Marechal E."/>
            <person name="Cagnac O."/>
            <person name="Amato A."/>
        </authorList>
    </citation>
    <scope>NUCLEOTIDE SEQUENCE [LARGE SCALE GENOMIC DNA]</scope>
</reference>
<dbReference type="InterPro" id="IPR002618">
    <property type="entry name" value="UDPGP_fam"/>
</dbReference>
<dbReference type="AlphaFoldDB" id="A0A2R5GGG5"/>
<dbReference type="InParanoid" id="A0A2R5GGG5"/>
<dbReference type="Proteomes" id="UP000241890">
    <property type="component" value="Unassembled WGS sequence"/>
</dbReference>
<comment type="cofactor">
    <cofactor evidence="2">
        <name>Mg(2+)</name>
        <dbReference type="ChEBI" id="CHEBI:18420"/>
    </cofactor>
</comment>
<dbReference type="InterPro" id="IPR039741">
    <property type="entry name" value="UDP-sugar_pyrophosphorylase"/>
</dbReference>
<comment type="caution">
    <text evidence="8">The sequence shown here is derived from an EMBL/GenBank/DDBJ whole genome shotgun (WGS) entry which is preliminary data.</text>
</comment>
<evidence type="ECO:0000256" key="4">
    <source>
        <dbReference type="ARBA" id="ARBA00022695"/>
    </source>
</evidence>
<evidence type="ECO:0000256" key="1">
    <source>
        <dbReference type="ARBA" id="ARBA00001936"/>
    </source>
</evidence>
<dbReference type="GO" id="GO:0051748">
    <property type="term" value="F:UTP-monosaccharide-1-phosphate uridylyltransferase activity"/>
    <property type="evidence" value="ECO:0007669"/>
    <property type="project" value="UniProtKB-EC"/>
</dbReference>
<gene>
    <name evidence="8" type="ORF">FCC1311_031672</name>
</gene>
<comment type="similarity">
    <text evidence="5">Belongs to the USP family.</text>
</comment>
<dbReference type="PANTHER" id="PTHR11952">
    <property type="entry name" value="UDP- GLUCOSE PYROPHOSPHORYLASE"/>
    <property type="match status" value="1"/>
</dbReference>
<sequence length="587" mass="63930">MDVERVDELGQGHLLEEFEGEAREALLEQLAQLDKQYPGGLEAYVDNAQTLLAASKAGDNPYDGYVPAVPLGERLQTATSQFDECEELGMKNVGKTGFVLVAGGLGERLGYNGIKVALPHEIITGKCFLEVYCASILALQERARSLSGDSSLEIPLAIMTSGDTHEKTVELLHKHGNFGMAAGQITLMKQEKVPAIVDNEGHFAQEDDGLVATKPHGHGDVHSLLHSTGTLDDWKERGIEWVVFFQDTNGIVFRALPSAIGVSAMHNFDVNSLTVPRRPGEAVGGICQLDNEETGKSLTINVEYNQLDPLLRATTSPEGDVADETGYSPYPGNINVLIFRCESYHRVLSETGGAIPEFVNPKYADEEKTKFKKPTRLECMMQDYPKLLADDPDAKVGFTQMERSICFSAVKNNPADALGKLKSSGFAESASSGESDVYAVGRLLLAMAGVQIKTADIPSTTFLGLPFPLGAKVVLCPSFGTTVKEIRERFVSPENVKISERSSLVLDGDIFIENLDLDGDLRVIAAPGAKIHIKNLTVRNEGVTFTEVDADDMSVDEIYRIRGYVKEESETMVIQQSEPGETVIDRK</sequence>
<keyword evidence="3" id="KW-0808">Transferase</keyword>
<dbReference type="Gene3D" id="3.90.550.10">
    <property type="entry name" value="Spore Coat Polysaccharide Biosynthesis Protein SpsA, Chain A"/>
    <property type="match status" value="1"/>
</dbReference>
<dbReference type="GO" id="GO:0003977">
    <property type="term" value="F:UDP-N-acetylglucosamine diphosphorylase activity"/>
    <property type="evidence" value="ECO:0007669"/>
    <property type="project" value="TreeGrafter"/>
</dbReference>
<dbReference type="Pfam" id="PF01704">
    <property type="entry name" value="UDPGP"/>
    <property type="match status" value="1"/>
</dbReference>
<dbReference type="InterPro" id="IPR029044">
    <property type="entry name" value="Nucleotide-diphossugar_trans"/>
</dbReference>
<keyword evidence="4" id="KW-0548">Nucleotidyltransferase</keyword>
<keyword evidence="9" id="KW-1185">Reference proteome</keyword>
<dbReference type="PANTHER" id="PTHR11952:SF9">
    <property type="entry name" value="UDP-SUGAR PYROPHOSPHORYLASE"/>
    <property type="match status" value="1"/>
</dbReference>
<dbReference type="SUPFAM" id="SSF53448">
    <property type="entry name" value="Nucleotide-diphospho-sugar transferases"/>
    <property type="match status" value="1"/>
</dbReference>
<accession>A0A2R5GGG5</accession>
<evidence type="ECO:0000256" key="2">
    <source>
        <dbReference type="ARBA" id="ARBA00001946"/>
    </source>
</evidence>
<dbReference type="CDD" id="cd06424">
    <property type="entry name" value="UGGPase"/>
    <property type="match status" value="1"/>
</dbReference>
<dbReference type="EMBL" id="BEYU01000026">
    <property type="protein sequence ID" value="GBG26944.1"/>
    <property type="molecule type" value="Genomic_DNA"/>
</dbReference>
<dbReference type="EC" id="2.7.7.64" evidence="6"/>
<name>A0A2R5GGG5_9STRA</name>